<dbReference type="RefSeq" id="XP_001418625.1">
    <property type="nucleotide sequence ID" value="XM_001418588.1"/>
</dbReference>
<evidence type="ECO:0008006" key="3">
    <source>
        <dbReference type="Google" id="ProtNLM"/>
    </source>
</evidence>
<proteinExistence type="predicted"/>
<dbReference type="STRING" id="436017.A4RZT8"/>
<dbReference type="AlphaFoldDB" id="A4RZT8"/>
<dbReference type="Pfam" id="PF05096">
    <property type="entry name" value="Glu_cyclase_2"/>
    <property type="match status" value="1"/>
</dbReference>
<dbReference type="GeneID" id="5003060"/>
<organism evidence="1 2">
    <name type="scientific">Ostreococcus lucimarinus (strain CCE9901)</name>
    <dbReference type="NCBI Taxonomy" id="436017"/>
    <lineage>
        <taxon>Eukaryota</taxon>
        <taxon>Viridiplantae</taxon>
        <taxon>Chlorophyta</taxon>
        <taxon>Mamiellophyceae</taxon>
        <taxon>Mamiellales</taxon>
        <taxon>Bathycoccaceae</taxon>
        <taxon>Ostreococcus</taxon>
    </lineage>
</organism>
<dbReference type="KEGG" id="olu:OSTLU_6083"/>
<dbReference type="Gramene" id="ABO96918">
    <property type="protein sequence ID" value="ABO96918"/>
    <property type="gene ID" value="OSTLU_6083"/>
</dbReference>
<protein>
    <recommendedName>
        <fullName evidence="3">Glutamine cyclotransferase</fullName>
    </recommendedName>
</protein>
<dbReference type="eggNOG" id="ENOG502QUQC">
    <property type="taxonomic scope" value="Eukaryota"/>
</dbReference>
<dbReference type="HOGENOM" id="CLU_060272_2_2_1"/>
<dbReference type="PANTHER" id="PTHR31270:SF1">
    <property type="entry name" value="GLUTAMINYL-PEPTIDE CYCLOTRANSFERASE"/>
    <property type="match status" value="1"/>
</dbReference>
<reference evidence="1 2" key="1">
    <citation type="journal article" date="2007" name="Proc. Natl. Acad. Sci. U.S.A.">
        <title>The tiny eukaryote Ostreococcus provides genomic insights into the paradox of plankton speciation.</title>
        <authorList>
            <person name="Palenik B."/>
            <person name="Grimwood J."/>
            <person name="Aerts A."/>
            <person name="Rouze P."/>
            <person name="Salamov A."/>
            <person name="Putnam N."/>
            <person name="Dupont C."/>
            <person name="Jorgensen R."/>
            <person name="Derelle E."/>
            <person name="Rombauts S."/>
            <person name="Zhou K."/>
            <person name="Otillar R."/>
            <person name="Merchant S.S."/>
            <person name="Podell S."/>
            <person name="Gaasterland T."/>
            <person name="Napoli C."/>
            <person name="Gendler K."/>
            <person name="Manuell A."/>
            <person name="Tai V."/>
            <person name="Vallon O."/>
            <person name="Piganeau G."/>
            <person name="Jancek S."/>
            <person name="Heijde M."/>
            <person name="Jabbari K."/>
            <person name="Bowler C."/>
            <person name="Lohr M."/>
            <person name="Robbens S."/>
            <person name="Werner G."/>
            <person name="Dubchak I."/>
            <person name="Pazour G.J."/>
            <person name="Ren Q."/>
            <person name="Paulsen I."/>
            <person name="Delwiche C."/>
            <person name="Schmutz J."/>
            <person name="Rokhsar D."/>
            <person name="Van de Peer Y."/>
            <person name="Moreau H."/>
            <person name="Grigoriev I.V."/>
        </authorList>
    </citation>
    <scope>NUCLEOTIDE SEQUENCE [LARGE SCALE GENOMIC DNA]</scope>
    <source>
        <strain evidence="1 2">CCE9901</strain>
    </source>
</reference>
<sequence>FSYDVVEAHAHDANAFTQGLTTCGDGIMCESTGAVGGTPSEVRTTTTATGARRAGADVGGAFAEGLTRVGDDVHVISWKSNRGFTYAVTAEGEVTKKWTFETPLSDGWGLTSLDGELYVTDASDKLHVLDVPGRDGAKLKLKRSMTITDDGKAIRFANELETIGGDVYANILERPCLARIDPANGKVTAWVNLDGLKQASPNDGRGDVLNGIAYDEKLDALYVTGKNWPTMFRLKLREEQGASLDAVRATC</sequence>
<dbReference type="EMBL" id="CP000587">
    <property type="protein sequence ID" value="ABO96918.1"/>
    <property type="molecule type" value="Genomic_DNA"/>
</dbReference>
<feature type="non-terminal residue" evidence="1">
    <location>
        <position position="251"/>
    </location>
</feature>
<dbReference type="OMA" id="YTDSFWI"/>
<name>A4RZT8_OSTLU</name>
<accession>A4RZT8</accession>
<gene>
    <name evidence="1" type="ORF">OSTLU_6083</name>
</gene>
<dbReference type="PANTHER" id="PTHR31270">
    <property type="entry name" value="GLUTAMINYL-PEPTIDE CYCLOTRANSFERASE"/>
    <property type="match status" value="1"/>
</dbReference>
<dbReference type="GO" id="GO:0016603">
    <property type="term" value="F:glutaminyl-peptide cyclotransferase activity"/>
    <property type="evidence" value="ECO:0007669"/>
    <property type="project" value="EnsemblPlants"/>
</dbReference>
<evidence type="ECO:0000313" key="2">
    <source>
        <dbReference type="Proteomes" id="UP000001568"/>
    </source>
</evidence>
<evidence type="ECO:0000313" key="1">
    <source>
        <dbReference type="EMBL" id="ABO96918.1"/>
    </source>
</evidence>
<dbReference type="Proteomes" id="UP000001568">
    <property type="component" value="Chromosome 7"/>
</dbReference>
<feature type="non-terminal residue" evidence="1">
    <location>
        <position position="1"/>
    </location>
</feature>
<keyword evidence="2" id="KW-1185">Reference proteome</keyword>
<dbReference type="OrthoDB" id="409395at2759"/>
<dbReference type="SUPFAM" id="SSF63825">
    <property type="entry name" value="YWTD domain"/>
    <property type="match status" value="1"/>
</dbReference>
<dbReference type="InterPro" id="IPR007788">
    <property type="entry name" value="QCT"/>
</dbReference>